<dbReference type="GO" id="GO:0004363">
    <property type="term" value="F:glutathione synthase activity"/>
    <property type="evidence" value="ECO:0007669"/>
    <property type="project" value="UniProtKB-UniRule"/>
</dbReference>
<dbReference type="PANTHER" id="PTHR21621">
    <property type="entry name" value="RIBOSOMAL PROTEIN S6 MODIFICATION PROTEIN"/>
    <property type="match status" value="1"/>
</dbReference>
<comment type="pathway">
    <text evidence="10">Sulfur metabolism; glutathione biosynthesis; glutathione from L-cysteine and L-glutamate: step 2/2.</text>
</comment>
<organism evidence="12 13">
    <name type="scientific">Candidatus Finniella inopinata</name>
    <dbReference type="NCBI Taxonomy" id="1696036"/>
    <lineage>
        <taxon>Bacteria</taxon>
        <taxon>Pseudomonadati</taxon>
        <taxon>Pseudomonadota</taxon>
        <taxon>Alphaproteobacteria</taxon>
        <taxon>Holosporales</taxon>
        <taxon>Candidatus Paracaedibacteraceae</taxon>
        <taxon>Candidatus Finniella</taxon>
    </lineage>
</organism>
<dbReference type="GO" id="GO:0005524">
    <property type="term" value="F:ATP binding"/>
    <property type="evidence" value="ECO:0007669"/>
    <property type="project" value="UniProtKB-UniRule"/>
</dbReference>
<accession>A0A4Q7DJ90</accession>
<dbReference type="NCBIfam" id="TIGR01380">
    <property type="entry name" value="glut_syn"/>
    <property type="match status" value="1"/>
</dbReference>
<dbReference type="RefSeq" id="WP_130153476.1">
    <property type="nucleotide sequence ID" value="NZ_SCFB01000004.1"/>
</dbReference>
<dbReference type="InterPro" id="IPR016185">
    <property type="entry name" value="PreATP-grasp_dom_sf"/>
</dbReference>
<evidence type="ECO:0000313" key="13">
    <source>
        <dbReference type="Proteomes" id="UP000293550"/>
    </source>
</evidence>
<evidence type="ECO:0000256" key="5">
    <source>
        <dbReference type="ARBA" id="ARBA00022723"/>
    </source>
</evidence>
<name>A0A4Q7DJ90_9PROT</name>
<dbReference type="HAMAP" id="MF_00162">
    <property type="entry name" value="GSH_S"/>
    <property type="match status" value="1"/>
</dbReference>
<evidence type="ECO:0000256" key="3">
    <source>
        <dbReference type="ARBA" id="ARBA00022598"/>
    </source>
</evidence>
<dbReference type="Pfam" id="PF02951">
    <property type="entry name" value="GSH-S_N"/>
    <property type="match status" value="1"/>
</dbReference>
<dbReference type="SUPFAM" id="SSF52440">
    <property type="entry name" value="PreATP-grasp domain"/>
    <property type="match status" value="1"/>
</dbReference>
<dbReference type="Gene3D" id="3.30.470.20">
    <property type="entry name" value="ATP-grasp fold, B domain"/>
    <property type="match status" value="1"/>
</dbReference>
<keyword evidence="4 10" id="KW-0317">Glutathione biosynthesis</keyword>
<dbReference type="InterPro" id="IPR006284">
    <property type="entry name" value="Glut_synth_pro"/>
</dbReference>
<evidence type="ECO:0000256" key="10">
    <source>
        <dbReference type="HAMAP-Rule" id="MF_00162"/>
    </source>
</evidence>
<evidence type="ECO:0000256" key="4">
    <source>
        <dbReference type="ARBA" id="ARBA00022684"/>
    </source>
</evidence>
<reference evidence="12 13" key="1">
    <citation type="submission" date="2018-10" db="EMBL/GenBank/DDBJ databases">
        <title>An updated phylogeny of the Alphaproteobacteria reveals that the parasitic Rickettsiales and Holosporales have independent origins.</title>
        <authorList>
            <person name="Munoz-Gomez S.A."/>
            <person name="Hess S."/>
            <person name="Burger G."/>
            <person name="Lang B.F."/>
            <person name="Susko E."/>
            <person name="Slamovits C.H."/>
            <person name="Roger A.J."/>
        </authorList>
    </citation>
    <scope>NUCLEOTIDE SEQUENCE [LARGE SCALE GENOMIC DNA]</scope>
    <source>
        <strain evidence="12">HOLO01</strain>
    </source>
</reference>
<keyword evidence="7 10" id="KW-0067">ATP-binding</keyword>
<evidence type="ECO:0000313" key="12">
    <source>
        <dbReference type="EMBL" id="RZI46368.1"/>
    </source>
</evidence>
<gene>
    <name evidence="10" type="primary">gshB</name>
    <name evidence="12" type="ORF">EQU50_01910</name>
</gene>
<dbReference type="UniPathway" id="UPA00142">
    <property type="reaction ID" value="UER00210"/>
</dbReference>
<dbReference type="EC" id="6.3.2.3" evidence="10"/>
<keyword evidence="5" id="KW-0479">Metal-binding</keyword>
<evidence type="ECO:0000256" key="9">
    <source>
        <dbReference type="ARBA" id="ARBA00023211"/>
    </source>
</evidence>
<dbReference type="AlphaFoldDB" id="A0A4Q7DJ90"/>
<comment type="cofactor">
    <cofactor evidence="2">
        <name>Mg(2+)</name>
        <dbReference type="ChEBI" id="CHEBI:18420"/>
    </cofactor>
</comment>
<feature type="domain" description="ATP-grasp" evidence="11">
    <location>
        <begin position="135"/>
        <end position="319"/>
    </location>
</feature>
<evidence type="ECO:0000256" key="1">
    <source>
        <dbReference type="ARBA" id="ARBA00001936"/>
    </source>
</evidence>
<keyword evidence="8" id="KW-0460">Magnesium</keyword>
<keyword evidence="13" id="KW-1185">Reference proteome</keyword>
<keyword evidence="9" id="KW-0464">Manganese</keyword>
<dbReference type="InterPro" id="IPR011761">
    <property type="entry name" value="ATP-grasp"/>
</dbReference>
<dbReference type="PANTHER" id="PTHR21621:SF4">
    <property type="entry name" value="GLUTATHIONE SYNTHETASE"/>
    <property type="match status" value="1"/>
</dbReference>
<comment type="caution">
    <text evidence="12">The sequence shown here is derived from an EMBL/GenBank/DDBJ whole genome shotgun (WGS) entry which is preliminary data.</text>
</comment>
<dbReference type="Gene3D" id="3.40.50.20">
    <property type="match status" value="1"/>
</dbReference>
<evidence type="ECO:0000256" key="7">
    <source>
        <dbReference type="ARBA" id="ARBA00022840"/>
    </source>
</evidence>
<proteinExistence type="inferred from homology"/>
<protein>
    <recommendedName>
        <fullName evidence="10">Glutathione synthetase</fullName>
        <ecNumber evidence="10">6.3.2.3</ecNumber>
    </recommendedName>
    <alternativeName>
        <fullName evidence="10">GSH synthetase</fullName>
        <shortName evidence="10">GSH-S</shortName>
        <shortName evidence="10">GSHase</shortName>
    </alternativeName>
    <alternativeName>
        <fullName evidence="10">Glutathione synthase</fullName>
    </alternativeName>
</protein>
<dbReference type="Pfam" id="PF02955">
    <property type="entry name" value="GSH-S_ATP"/>
    <property type="match status" value="1"/>
</dbReference>
<evidence type="ECO:0000256" key="8">
    <source>
        <dbReference type="ARBA" id="ARBA00022842"/>
    </source>
</evidence>
<keyword evidence="6 10" id="KW-0547">Nucleotide-binding</keyword>
<dbReference type="InterPro" id="IPR004215">
    <property type="entry name" value="GSHS_N"/>
</dbReference>
<dbReference type="Gene3D" id="3.30.1490.20">
    <property type="entry name" value="ATP-grasp fold, A domain"/>
    <property type="match status" value="1"/>
</dbReference>
<dbReference type="InterPro" id="IPR004218">
    <property type="entry name" value="GSHS_ATP-bd"/>
</dbReference>
<dbReference type="GO" id="GO:0005737">
    <property type="term" value="C:cytoplasm"/>
    <property type="evidence" value="ECO:0007669"/>
    <property type="project" value="TreeGrafter"/>
</dbReference>
<dbReference type="NCBIfam" id="NF003573">
    <property type="entry name" value="PRK05246.1"/>
    <property type="match status" value="1"/>
</dbReference>
<comment type="similarity">
    <text evidence="10">Belongs to the prokaryotic GSH synthase family.</text>
</comment>
<evidence type="ECO:0000256" key="6">
    <source>
        <dbReference type="ARBA" id="ARBA00022741"/>
    </source>
</evidence>
<evidence type="ECO:0000256" key="2">
    <source>
        <dbReference type="ARBA" id="ARBA00001946"/>
    </source>
</evidence>
<comment type="catalytic activity">
    <reaction evidence="10">
        <text>gamma-L-glutamyl-L-cysteine + glycine + ATP = glutathione + ADP + phosphate + H(+)</text>
        <dbReference type="Rhea" id="RHEA:13557"/>
        <dbReference type="ChEBI" id="CHEBI:15378"/>
        <dbReference type="ChEBI" id="CHEBI:30616"/>
        <dbReference type="ChEBI" id="CHEBI:43474"/>
        <dbReference type="ChEBI" id="CHEBI:57305"/>
        <dbReference type="ChEBI" id="CHEBI:57925"/>
        <dbReference type="ChEBI" id="CHEBI:58173"/>
        <dbReference type="ChEBI" id="CHEBI:456216"/>
        <dbReference type="EC" id="6.3.2.3"/>
    </reaction>
</comment>
<dbReference type="OrthoDB" id="9785415at2"/>
<keyword evidence="3 10" id="KW-0436">Ligase</keyword>
<dbReference type="GO" id="GO:0046872">
    <property type="term" value="F:metal ion binding"/>
    <property type="evidence" value="ECO:0007669"/>
    <property type="project" value="UniProtKB-KW"/>
</dbReference>
<dbReference type="InterPro" id="IPR013815">
    <property type="entry name" value="ATP_grasp_subdomain_1"/>
</dbReference>
<dbReference type="Proteomes" id="UP000293550">
    <property type="component" value="Unassembled WGS sequence"/>
</dbReference>
<dbReference type="SUPFAM" id="SSF56059">
    <property type="entry name" value="Glutathione synthetase ATP-binding domain-like"/>
    <property type="match status" value="1"/>
</dbReference>
<sequence length="320" mass="35846">MSQFIQAVVRQKMNAMIAIQADPLNILDLKSDTTLKIGREGQKRGGKLFAYTPNDLTYDQGRLLARGSLFQFNKDGALVTQETETLDLKSADFVLIRQNPPFDKSYLTKTFLLDHLPPSVQVINDPKGLRIVSEKLFILGFPDFIPPTLVTVDHQKATDFINAHQQVILKPLYEYGGRGIVYLHDQDPNIQAVLELYTTLYPEGFMLQKYLPQVKQGDKRIILVNGLPVGAFLRQPQTNQVRSNLRVGGTAVPVDLNTRDHEICEALAPFLKQWGLYLVGLDVIGNYLTEVNVTSPTGFASLEQLYDINAAVNFWEGLGV</sequence>
<evidence type="ECO:0000259" key="11">
    <source>
        <dbReference type="PROSITE" id="PS50975"/>
    </source>
</evidence>
<comment type="cofactor">
    <cofactor evidence="1">
        <name>Mn(2+)</name>
        <dbReference type="ChEBI" id="CHEBI:29035"/>
    </cofactor>
</comment>
<dbReference type="EMBL" id="SCFB01000004">
    <property type="protein sequence ID" value="RZI46368.1"/>
    <property type="molecule type" value="Genomic_DNA"/>
</dbReference>
<dbReference type="PROSITE" id="PS50975">
    <property type="entry name" value="ATP_GRASP"/>
    <property type="match status" value="1"/>
</dbReference>